<keyword evidence="5" id="KW-0479">Metal-binding</keyword>
<dbReference type="GO" id="GO:0016020">
    <property type="term" value="C:membrane"/>
    <property type="evidence" value="ECO:0007669"/>
    <property type="project" value="UniProtKB-SubCell"/>
</dbReference>
<dbReference type="PANTHER" id="PTHR47947">
    <property type="entry name" value="CYTOCHROME P450 82C3-RELATED"/>
    <property type="match status" value="1"/>
</dbReference>
<keyword evidence="6" id="KW-1133">Transmembrane helix</keyword>
<evidence type="ECO:0000256" key="4">
    <source>
        <dbReference type="ARBA" id="ARBA00022692"/>
    </source>
</evidence>
<evidence type="ECO:0000313" key="11">
    <source>
        <dbReference type="Proteomes" id="UP001180020"/>
    </source>
</evidence>
<reference evidence="10" key="1">
    <citation type="journal article" date="2023" name="Nat. Commun.">
        <title>Diploid and tetraploid genomes of Acorus and the evolution of monocots.</title>
        <authorList>
            <person name="Ma L."/>
            <person name="Liu K.W."/>
            <person name="Li Z."/>
            <person name="Hsiao Y.Y."/>
            <person name="Qi Y."/>
            <person name="Fu T."/>
            <person name="Tang G.D."/>
            <person name="Zhang D."/>
            <person name="Sun W.H."/>
            <person name="Liu D.K."/>
            <person name="Li Y."/>
            <person name="Chen G.Z."/>
            <person name="Liu X.D."/>
            <person name="Liao X.Y."/>
            <person name="Jiang Y.T."/>
            <person name="Yu X."/>
            <person name="Hao Y."/>
            <person name="Huang J."/>
            <person name="Zhao X.W."/>
            <person name="Ke S."/>
            <person name="Chen Y.Y."/>
            <person name="Wu W.L."/>
            <person name="Hsu J.L."/>
            <person name="Lin Y.F."/>
            <person name="Huang M.D."/>
            <person name="Li C.Y."/>
            <person name="Huang L."/>
            <person name="Wang Z.W."/>
            <person name="Zhao X."/>
            <person name="Zhong W.Y."/>
            <person name="Peng D.H."/>
            <person name="Ahmad S."/>
            <person name="Lan S."/>
            <person name="Zhang J.S."/>
            <person name="Tsai W.C."/>
            <person name="Van de Peer Y."/>
            <person name="Liu Z.J."/>
        </authorList>
    </citation>
    <scope>NUCLEOTIDE SEQUENCE</scope>
    <source>
        <strain evidence="10">CP</strain>
    </source>
</reference>
<dbReference type="SUPFAM" id="SSF48264">
    <property type="entry name" value="Cytochrome P450"/>
    <property type="match status" value="1"/>
</dbReference>
<dbReference type="GO" id="GO:0005506">
    <property type="term" value="F:iron ion binding"/>
    <property type="evidence" value="ECO:0007669"/>
    <property type="project" value="InterPro"/>
</dbReference>
<evidence type="ECO:0000256" key="8">
    <source>
        <dbReference type="ARBA" id="ARBA00023004"/>
    </source>
</evidence>
<dbReference type="AlphaFoldDB" id="A0AAV9CU01"/>
<dbReference type="GO" id="GO:0020037">
    <property type="term" value="F:heme binding"/>
    <property type="evidence" value="ECO:0007669"/>
    <property type="project" value="InterPro"/>
</dbReference>
<dbReference type="InterPro" id="IPR001128">
    <property type="entry name" value="Cyt_P450"/>
</dbReference>
<comment type="similarity">
    <text evidence="2">Belongs to the cytochrome P450 family.</text>
</comment>
<gene>
    <name evidence="10" type="primary">CYP81D1</name>
    <name evidence="10" type="ORF">QJS10_CPB17g02295</name>
</gene>
<reference evidence="10" key="2">
    <citation type="submission" date="2023-06" db="EMBL/GenBank/DDBJ databases">
        <authorList>
            <person name="Ma L."/>
            <person name="Liu K.-W."/>
            <person name="Li Z."/>
            <person name="Hsiao Y.-Y."/>
            <person name="Qi Y."/>
            <person name="Fu T."/>
            <person name="Tang G."/>
            <person name="Zhang D."/>
            <person name="Sun W.-H."/>
            <person name="Liu D.-K."/>
            <person name="Li Y."/>
            <person name="Chen G.-Z."/>
            <person name="Liu X.-D."/>
            <person name="Liao X.-Y."/>
            <person name="Jiang Y.-T."/>
            <person name="Yu X."/>
            <person name="Hao Y."/>
            <person name="Huang J."/>
            <person name="Zhao X.-W."/>
            <person name="Ke S."/>
            <person name="Chen Y.-Y."/>
            <person name="Wu W.-L."/>
            <person name="Hsu J.-L."/>
            <person name="Lin Y.-F."/>
            <person name="Huang M.-D."/>
            <person name="Li C.-Y."/>
            <person name="Huang L."/>
            <person name="Wang Z.-W."/>
            <person name="Zhao X."/>
            <person name="Zhong W.-Y."/>
            <person name="Peng D.-H."/>
            <person name="Ahmad S."/>
            <person name="Lan S."/>
            <person name="Zhang J.-S."/>
            <person name="Tsai W.-C."/>
            <person name="Van De Peer Y."/>
            <person name="Liu Z.-J."/>
        </authorList>
    </citation>
    <scope>NUCLEOTIDE SEQUENCE</scope>
    <source>
        <strain evidence="10">CP</strain>
        <tissue evidence="10">Leaves</tissue>
    </source>
</reference>
<name>A0AAV9CU01_ACOCL</name>
<evidence type="ECO:0000256" key="5">
    <source>
        <dbReference type="ARBA" id="ARBA00022723"/>
    </source>
</evidence>
<keyword evidence="8" id="KW-0408">Iron</keyword>
<dbReference type="Pfam" id="PF00067">
    <property type="entry name" value="p450"/>
    <property type="match status" value="1"/>
</dbReference>
<sequence length="121" mass="13743">MEKRLLRLQKRRDAFFERLTEEFRLKRRSSDVSEGAGKRETIIDAMLSMQESDAEYYEIIKGVIASLLAAGTDTTVVTTEWALSHLLNNPETLKKARDEIDTVVGARSHARRVHSPKSSLP</sequence>
<proteinExistence type="inferred from homology"/>
<dbReference type="PRINTS" id="PR00463">
    <property type="entry name" value="EP450I"/>
</dbReference>
<evidence type="ECO:0000256" key="6">
    <source>
        <dbReference type="ARBA" id="ARBA00022989"/>
    </source>
</evidence>
<dbReference type="InterPro" id="IPR036396">
    <property type="entry name" value="Cyt_P450_sf"/>
</dbReference>
<keyword evidence="11" id="KW-1185">Reference proteome</keyword>
<dbReference type="Proteomes" id="UP001180020">
    <property type="component" value="Unassembled WGS sequence"/>
</dbReference>
<dbReference type="InterPro" id="IPR050651">
    <property type="entry name" value="Plant_Cytochrome_P450_Monoox"/>
</dbReference>
<accession>A0AAV9CU01</accession>
<evidence type="ECO:0000256" key="1">
    <source>
        <dbReference type="ARBA" id="ARBA00004167"/>
    </source>
</evidence>
<comment type="caution">
    <text evidence="10">The sequence shown here is derived from an EMBL/GenBank/DDBJ whole genome shotgun (WGS) entry which is preliminary data.</text>
</comment>
<evidence type="ECO:0000256" key="3">
    <source>
        <dbReference type="ARBA" id="ARBA00022617"/>
    </source>
</evidence>
<organism evidence="10 11">
    <name type="scientific">Acorus calamus</name>
    <name type="common">Sweet flag</name>
    <dbReference type="NCBI Taxonomy" id="4465"/>
    <lineage>
        <taxon>Eukaryota</taxon>
        <taxon>Viridiplantae</taxon>
        <taxon>Streptophyta</taxon>
        <taxon>Embryophyta</taxon>
        <taxon>Tracheophyta</taxon>
        <taxon>Spermatophyta</taxon>
        <taxon>Magnoliopsida</taxon>
        <taxon>Liliopsida</taxon>
        <taxon>Acoraceae</taxon>
        <taxon>Acorus</taxon>
    </lineage>
</organism>
<dbReference type="PANTHER" id="PTHR47947:SF62">
    <property type="entry name" value="CYTOCHROME P450, FAMILY 81, SUBFAMILY D, POLYPEPTIDE 5"/>
    <property type="match status" value="1"/>
</dbReference>
<dbReference type="Gene3D" id="1.10.630.10">
    <property type="entry name" value="Cytochrome P450"/>
    <property type="match status" value="1"/>
</dbReference>
<evidence type="ECO:0000256" key="9">
    <source>
        <dbReference type="ARBA" id="ARBA00023136"/>
    </source>
</evidence>
<keyword evidence="3" id="KW-0349">Heme</keyword>
<keyword evidence="7" id="KW-0560">Oxidoreductase</keyword>
<evidence type="ECO:0000256" key="2">
    <source>
        <dbReference type="ARBA" id="ARBA00010617"/>
    </source>
</evidence>
<keyword evidence="4" id="KW-0812">Transmembrane</keyword>
<dbReference type="GO" id="GO:0004497">
    <property type="term" value="F:monooxygenase activity"/>
    <property type="evidence" value="ECO:0007669"/>
    <property type="project" value="InterPro"/>
</dbReference>
<dbReference type="GO" id="GO:0016705">
    <property type="term" value="F:oxidoreductase activity, acting on paired donors, with incorporation or reduction of molecular oxygen"/>
    <property type="evidence" value="ECO:0007669"/>
    <property type="project" value="InterPro"/>
</dbReference>
<keyword evidence="9" id="KW-0472">Membrane</keyword>
<evidence type="ECO:0000313" key="10">
    <source>
        <dbReference type="EMBL" id="KAK1292362.1"/>
    </source>
</evidence>
<evidence type="ECO:0000256" key="7">
    <source>
        <dbReference type="ARBA" id="ARBA00023002"/>
    </source>
</evidence>
<dbReference type="InterPro" id="IPR002401">
    <property type="entry name" value="Cyt_P450_E_grp-I"/>
</dbReference>
<dbReference type="EMBL" id="JAUJYO010000017">
    <property type="protein sequence ID" value="KAK1292362.1"/>
    <property type="molecule type" value="Genomic_DNA"/>
</dbReference>
<protein>
    <submittedName>
        <fullName evidence="10">Cytochrome P450 81D1</fullName>
    </submittedName>
</protein>
<comment type="subcellular location">
    <subcellularLocation>
        <location evidence="1">Membrane</location>
        <topology evidence="1">Single-pass membrane protein</topology>
    </subcellularLocation>
</comment>